<evidence type="ECO:0000313" key="3">
    <source>
        <dbReference type="EMBL" id="KIW30202.1"/>
    </source>
</evidence>
<dbReference type="GeneID" id="27345155"/>
<sequence>MYAASVAIEGMVCGSCVGAINRNLQELNSVINISVDNNGSIEFRGKEHLDKTLESRSHTSLIPLKVLLCEMKSRRSDPSTRLPPWRYITLRRSRNGRGDYNTMRGVPSCNAWSLAALFAIPTFIIGIVCMALVPEHNPTRMWFEEPTWAGNASRTEWVDLRRESPTHTGVARFCG</sequence>
<organism evidence="3 4">
    <name type="scientific">Cladophialophora immunda</name>
    <dbReference type="NCBI Taxonomy" id="569365"/>
    <lineage>
        <taxon>Eukaryota</taxon>
        <taxon>Fungi</taxon>
        <taxon>Dikarya</taxon>
        <taxon>Ascomycota</taxon>
        <taxon>Pezizomycotina</taxon>
        <taxon>Eurotiomycetes</taxon>
        <taxon>Chaetothyriomycetidae</taxon>
        <taxon>Chaetothyriales</taxon>
        <taxon>Herpotrichiellaceae</taxon>
        <taxon>Cladophialophora</taxon>
    </lineage>
</organism>
<evidence type="ECO:0000313" key="4">
    <source>
        <dbReference type="Proteomes" id="UP000054466"/>
    </source>
</evidence>
<gene>
    <name evidence="3" type="ORF">PV07_05961</name>
</gene>
<dbReference type="AlphaFoldDB" id="A0A0D2AY20"/>
<name>A0A0D2AY20_9EURO</name>
<dbReference type="HOGENOM" id="CLU_1532377_0_0_1"/>
<keyword evidence="1" id="KW-0472">Membrane</keyword>
<dbReference type="CDD" id="cd00371">
    <property type="entry name" value="HMA"/>
    <property type="match status" value="1"/>
</dbReference>
<protein>
    <recommendedName>
        <fullName evidence="2">HMA domain-containing protein</fullName>
    </recommendedName>
</protein>
<dbReference type="InterPro" id="IPR036163">
    <property type="entry name" value="HMA_dom_sf"/>
</dbReference>
<dbReference type="RefSeq" id="XP_016250418.1">
    <property type="nucleotide sequence ID" value="XM_016392899.1"/>
</dbReference>
<dbReference type="SUPFAM" id="SSF55008">
    <property type="entry name" value="HMA, heavy metal-associated domain"/>
    <property type="match status" value="1"/>
</dbReference>
<keyword evidence="1" id="KW-0812">Transmembrane</keyword>
<reference evidence="3 4" key="1">
    <citation type="submission" date="2015-01" db="EMBL/GenBank/DDBJ databases">
        <title>The Genome Sequence of Cladophialophora immunda CBS83496.</title>
        <authorList>
            <consortium name="The Broad Institute Genomics Platform"/>
            <person name="Cuomo C."/>
            <person name="de Hoog S."/>
            <person name="Gorbushina A."/>
            <person name="Stielow B."/>
            <person name="Teixiera M."/>
            <person name="Abouelleil A."/>
            <person name="Chapman S.B."/>
            <person name="Priest M."/>
            <person name="Young S.K."/>
            <person name="Wortman J."/>
            <person name="Nusbaum C."/>
            <person name="Birren B."/>
        </authorList>
    </citation>
    <scope>NUCLEOTIDE SEQUENCE [LARGE SCALE GENOMIC DNA]</scope>
    <source>
        <strain evidence="3 4">CBS 83496</strain>
    </source>
</reference>
<keyword evidence="1" id="KW-1133">Transmembrane helix</keyword>
<accession>A0A0D2AY20</accession>
<dbReference type="GO" id="GO:0046872">
    <property type="term" value="F:metal ion binding"/>
    <property type="evidence" value="ECO:0007669"/>
    <property type="project" value="InterPro"/>
</dbReference>
<feature type="transmembrane region" description="Helical" evidence="1">
    <location>
        <begin position="111"/>
        <end position="133"/>
    </location>
</feature>
<dbReference type="Pfam" id="PF00403">
    <property type="entry name" value="HMA"/>
    <property type="match status" value="1"/>
</dbReference>
<feature type="domain" description="HMA" evidence="2">
    <location>
        <begin position="6"/>
        <end position="45"/>
    </location>
</feature>
<dbReference type="STRING" id="569365.A0A0D2AY20"/>
<dbReference type="InterPro" id="IPR006121">
    <property type="entry name" value="HMA_dom"/>
</dbReference>
<evidence type="ECO:0000256" key="1">
    <source>
        <dbReference type="SAM" id="Phobius"/>
    </source>
</evidence>
<dbReference type="EMBL" id="KN847042">
    <property type="protein sequence ID" value="KIW30202.1"/>
    <property type="molecule type" value="Genomic_DNA"/>
</dbReference>
<proteinExistence type="predicted"/>
<evidence type="ECO:0000259" key="2">
    <source>
        <dbReference type="Pfam" id="PF00403"/>
    </source>
</evidence>
<keyword evidence="4" id="KW-1185">Reference proteome</keyword>
<dbReference type="Proteomes" id="UP000054466">
    <property type="component" value="Unassembled WGS sequence"/>
</dbReference>
<dbReference type="VEuPathDB" id="FungiDB:PV07_05961"/>
<dbReference type="Gene3D" id="3.30.70.100">
    <property type="match status" value="1"/>
</dbReference>